<evidence type="ECO:0000256" key="6">
    <source>
        <dbReference type="ARBA" id="ARBA00023242"/>
    </source>
</evidence>
<evidence type="ECO:0000256" key="11">
    <source>
        <dbReference type="SAM" id="MobiDB-lite"/>
    </source>
</evidence>
<accession>A0A182QKC1</accession>
<dbReference type="SMART" id="SM00343">
    <property type="entry name" value="ZnF_C2HC"/>
    <property type="match status" value="2"/>
</dbReference>
<dbReference type="SUPFAM" id="SSF57756">
    <property type="entry name" value="Retrovirus zinc finger-like domains"/>
    <property type="match status" value="1"/>
</dbReference>
<evidence type="ECO:0000256" key="1">
    <source>
        <dbReference type="ARBA" id="ARBA00004123"/>
    </source>
</evidence>
<proteinExistence type="predicted"/>
<dbReference type="Proteomes" id="UP000075886">
    <property type="component" value="Unassembled WGS sequence"/>
</dbReference>
<keyword evidence="10" id="KW-0175">Coiled coil</keyword>
<dbReference type="EnsemblMetazoa" id="AFAF011987-RA">
    <property type="protein sequence ID" value="AFAF011987-PA"/>
    <property type="gene ID" value="AFAF011987"/>
</dbReference>
<evidence type="ECO:0000256" key="4">
    <source>
        <dbReference type="ARBA" id="ARBA00022771"/>
    </source>
</evidence>
<dbReference type="GO" id="GO:0071031">
    <property type="term" value="P:nuclear mRNA surveillance of mRNA 3'-end processing"/>
    <property type="evidence" value="ECO:0007669"/>
    <property type="project" value="TreeGrafter"/>
</dbReference>
<keyword evidence="2" id="KW-0479">Metal-binding</keyword>
<evidence type="ECO:0000256" key="10">
    <source>
        <dbReference type="SAM" id="Coils"/>
    </source>
</evidence>
<dbReference type="PANTHER" id="PTHR46543:SF1">
    <property type="entry name" value="ZINC FINGER CCHC DOMAIN-CONTAINING PROTEIN 7"/>
    <property type="match status" value="1"/>
</dbReference>
<feature type="region of interest" description="Disordered" evidence="11">
    <location>
        <begin position="239"/>
        <end position="267"/>
    </location>
</feature>
<keyword evidence="14" id="KW-1185">Reference proteome</keyword>
<feature type="region of interest" description="Disordered" evidence="11">
    <location>
        <begin position="655"/>
        <end position="762"/>
    </location>
</feature>
<sequence length="1669" mass="186863">MSVLQFCPEMDLEQRDLVALEERLYSTIHHSYQDPQTSQEAAPLAPAARVVSRTSVINNGQGTLPANMKRYWAGSGAPIPSERTTYQKNRPPNDGVKQNASSDTIQASENESVTTGVGCGSRKMFLTPYQSLLGIANVRNPENESVQPESVVAQSAPPVQTMAPNMPPKESGLMVKKKKQSKQSSQSAVAALEKKLENLSKLVSKNRKEAAVQVMNSKKAKANKVRNRKKPPTVVAQITLNSSDEESRQEAPKLSKSSSPVPLLSDGDADEVIIVPVPSPPKICIDCSEEEDSQNTFALPKTRKSKKKKPGKFSSPRCLSPSNSSIMSDDFIGQHDRSRLNDSFTEPIPNDDELECSLEGSHRSGASTSKKNSPEGRQERVPSISSEDTVCTSGDTTDQEKRPEDATSPKTLPSLLHDKATKSKKKLKDGVEKTASKAKGSKSSGPAPTTESMLLSTDTEVGCKTPGKSKTRTNSPATLVSELVHKQFETKKSGKKSKSKKENDKNLGSSEQKEASTTSATKNNVETGGKQKVMKNSLSLVDENISSESDYDLLPLNTPSKASTPHKPNNKSIGTEKNRLGKRSASSSFFDEIGDMSSDSANDESLLHAKKDSEKQTVTGKESKKRIGRKRKQYNSETYSDEDFACLLTDIVRAVSDTDDDDEDEDTTLLEKTNEEIIKNPSITKPINEEKRLDQEQQQDVIATPVVRPKKKKKTKDVSTAADYEQILDDVQKTPRGDNAAVEPVKKKKKLKPGKSTAKQTGSDTIVPDFVVVVPELPNKKSKPSLSTKKMVKSTGSNNASMASVVQVIDDSGDDDDEDVTIVENRFSEPNRDVRKRATKPTVVGPECAWNEEMKLFYNDTWAEEDFNLKSVLNSMPRDRRQWHIVHKDLYPDPPKREVICNICDEPGHMKFKCRNKPKKPICYMCGEVGHKEPRCPKTICLNIEDNVPLKKDYVRNPKARWCCICCRYGHQAHDCNDAARIFGHTIPTTTINSYLPAYRGEYNRFRKHKVDEQQRRIAMDPTQQYNLFSSDANDCELNLDDVIQNENGFYYRFFKMTGLLERQNQLQMSKALEDVEEQQLTYPETNQDEPRAEKSTISADLSEVPVEPEVIDRLSHTDKILENESRTCDEDNGVNKTRNTSSDSNVVTAIIEENSNYSFSEFNVPDEKHSDKAINVLESAPERVHADSVDNPIECQTESGEQQQTLADFIPLASVPPVQKEPTAPVVIPAAEPIALDVRTKSPSETAVAPVELVTDARVFLSKEHAKLLLSPKGSEFLNDAGTRHTVKLSITFESVGNVLLITGRPELQDSFHQELVKFLNSSTQDETNAKYFQMFGPRVTGKMVDYISQHLRFLKANCSVTDLLAAYQQLSPDGNANAHEKCRRKLNIQLFGVYGLREGRKHLNVLRSQLSQCMKGCHWKQLLSQKQRSIIDDAIRYIFSAYDHKDYVEIVKEYEILRETHQLRMLTYNDLGLQPKGNNTGTRRKNRNAAHQNNMSKNFHIDVNICSRKKMFDEEPTSFNGDDNFVLNTFDQMIDPIRLQQLDDTTRSVSYDQQWNEFSNGDDGAYGGGSQHDADFSSPPLPGSHSNWTNNEPSDDWEDMGYRTPKPRDRFHWYGPQNQQGNSAPDGNGEGGNNSSYFEIARLNERDNALHEQQWYQLEKLRQMLQQ</sequence>
<feature type="compositionally biased region" description="Basic and acidic residues" evidence="11">
    <location>
        <begin position="398"/>
        <end position="407"/>
    </location>
</feature>
<evidence type="ECO:0000313" key="13">
    <source>
        <dbReference type="EnsemblMetazoa" id="AFAF011987-PA"/>
    </source>
</evidence>
<organism evidence="13 14">
    <name type="scientific">Anopheles farauti</name>
    <dbReference type="NCBI Taxonomy" id="69004"/>
    <lineage>
        <taxon>Eukaryota</taxon>
        <taxon>Metazoa</taxon>
        <taxon>Ecdysozoa</taxon>
        <taxon>Arthropoda</taxon>
        <taxon>Hexapoda</taxon>
        <taxon>Insecta</taxon>
        <taxon>Pterygota</taxon>
        <taxon>Neoptera</taxon>
        <taxon>Endopterygota</taxon>
        <taxon>Diptera</taxon>
        <taxon>Nematocera</taxon>
        <taxon>Culicoidea</taxon>
        <taxon>Culicidae</taxon>
        <taxon>Anophelinae</taxon>
        <taxon>Anopheles</taxon>
    </lineage>
</organism>
<dbReference type="InterPro" id="IPR036875">
    <property type="entry name" value="Znf_CCHC_sf"/>
</dbReference>
<dbReference type="GO" id="GO:0071038">
    <property type="term" value="P:TRAMP-dependent tRNA surveillance pathway"/>
    <property type="evidence" value="ECO:0007669"/>
    <property type="project" value="TreeGrafter"/>
</dbReference>
<feature type="compositionally biased region" description="Polar residues" evidence="11">
    <location>
        <begin position="506"/>
        <end position="526"/>
    </location>
</feature>
<reference evidence="14" key="1">
    <citation type="submission" date="2014-01" db="EMBL/GenBank/DDBJ databases">
        <title>The Genome Sequence of Anopheles farauti FAR1 (V2).</title>
        <authorList>
            <consortium name="The Broad Institute Genomics Platform"/>
            <person name="Neafsey D.E."/>
            <person name="Besansky N."/>
            <person name="Howell P."/>
            <person name="Walton C."/>
            <person name="Young S.K."/>
            <person name="Zeng Q."/>
            <person name="Gargeya S."/>
            <person name="Fitzgerald M."/>
            <person name="Haas B."/>
            <person name="Abouelleil A."/>
            <person name="Allen A.W."/>
            <person name="Alvarado L."/>
            <person name="Arachchi H.M."/>
            <person name="Berlin A.M."/>
            <person name="Chapman S.B."/>
            <person name="Gainer-Dewar J."/>
            <person name="Goldberg J."/>
            <person name="Griggs A."/>
            <person name="Gujja S."/>
            <person name="Hansen M."/>
            <person name="Howarth C."/>
            <person name="Imamovic A."/>
            <person name="Ireland A."/>
            <person name="Larimer J."/>
            <person name="McCowan C."/>
            <person name="Murphy C."/>
            <person name="Pearson M."/>
            <person name="Poon T.W."/>
            <person name="Priest M."/>
            <person name="Roberts A."/>
            <person name="Saif S."/>
            <person name="Shea T."/>
            <person name="Sisk P."/>
            <person name="Sykes S."/>
            <person name="Wortman J."/>
            <person name="Nusbaum C."/>
            <person name="Birren B."/>
        </authorList>
    </citation>
    <scope>NUCLEOTIDE SEQUENCE [LARGE SCALE GENOMIC DNA]</scope>
    <source>
        <strain evidence="14">FAR1</strain>
    </source>
</reference>
<evidence type="ECO:0000256" key="7">
    <source>
        <dbReference type="ARBA" id="ARBA00041190"/>
    </source>
</evidence>
<evidence type="ECO:0000256" key="2">
    <source>
        <dbReference type="ARBA" id="ARBA00022723"/>
    </source>
</evidence>
<feature type="compositionally biased region" description="Polar residues" evidence="11">
    <location>
        <begin position="383"/>
        <end position="396"/>
    </location>
</feature>
<keyword evidence="3" id="KW-0677">Repeat</keyword>
<feature type="region of interest" description="Disordered" evidence="11">
    <location>
        <begin position="1078"/>
        <end position="1099"/>
    </location>
</feature>
<feature type="region of interest" description="Disordered" evidence="11">
    <location>
        <begin position="284"/>
        <end position="535"/>
    </location>
</feature>
<feature type="compositionally biased region" description="Basic and acidic residues" evidence="11">
    <location>
        <begin position="605"/>
        <end position="615"/>
    </location>
</feature>
<evidence type="ECO:0000259" key="12">
    <source>
        <dbReference type="PROSITE" id="PS50158"/>
    </source>
</evidence>
<feature type="compositionally biased region" description="Low complexity" evidence="11">
    <location>
        <begin position="254"/>
        <end position="265"/>
    </location>
</feature>
<feature type="coiled-coil region" evidence="10">
    <location>
        <begin position="182"/>
        <end position="209"/>
    </location>
</feature>
<dbReference type="GO" id="GO:0031499">
    <property type="term" value="C:TRAMP complex"/>
    <property type="evidence" value="ECO:0007669"/>
    <property type="project" value="TreeGrafter"/>
</dbReference>
<evidence type="ECO:0000313" key="14">
    <source>
        <dbReference type="Proteomes" id="UP000075886"/>
    </source>
</evidence>
<feature type="domain" description="CCHC-type" evidence="12">
    <location>
        <begin position="923"/>
        <end position="938"/>
    </location>
</feature>
<feature type="compositionally biased region" description="Polar residues" evidence="11">
    <location>
        <begin position="1618"/>
        <end position="1627"/>
    </location>
</feature>
<feature type="region of interest" description="Disordered" evidence="11">
    <location>
        <begin position="1557"/>
        <end position="1639"/>
    </location>
</feature>
<feature type="compositionally biased region" description="Basic residues" evidence="11">
    <location>
        <begin position="218"/>
        <end position="231"/>
    </location>
</feature>
<comment type="subcellular location">
    <subcellularLocation>
        <location evidence="1">Nucleus</location>
    </subcellularLocation>
</comment>
<dbReference type="GO" id="GO:0008270">
    <property type="term" value="F:zinc ion binding"/>
    <property type="evidence" value="ECO:0007669"/>
    <property type="project" value="UniProtKB-KW"/>
</dbReference>
<feature type="region of interest" description="Disordered" evidence="11">
    <location>
        <begin position="215"/>
        <end position="234"/>
    </location>
</feature>
<feature type="compositionally biased region" description="Basic residues" evidence="11">
    <location>
        <begin position="623"/>
        <end position="633"/>
    </location>
</feature>
<feature type="compositionally biased region" description="Basic residues" evidence="11">
    <location>
        <begin position="301"/>
        <end position="311"/>
    </location>
</feature>
<dbReference type="InterPro" id="IPR001878">
    <property type="entry name" value="Znf_CCHC"/>
</dbReference>
<feature type="compositionally biased region" description="Acidic residues" evidence="11">
    <location>
        <begin position="657"/>
        <end position="668"/>
    </location>
</feature>
<feature type="region of interest" description="Disordered" evidence="11">
    <location>
        <begin position="547"/>
        <end position="635"/>
    </location>
</feature>
<feature type="compositionally biased region" description="Low complexity" evidence="11">
    <location>
        <begin position="312"/>
        <end position="325"/>
    </location>
</feature>
<dbReference type="Gene3D" id="4.10.60.10">
    <property type="entry name" value="Zinc finger, CCHC-type"/>
    <property type="match status" value="1"/>
</dbReference>
<feature type="compositionally biased region" description="Polar residues" evidence="11">
    <location>
        <begin position="557"/>
        <end position="573"/>
    </location>
</feature>
<keyword evidence="6" id="KW-0539">Nucleus</keyword>
<dbReference type="PROSITE" id="PS50158">
    <property type="entry name" value="ZF_CCHC"/>
    <property type="match status" value="1"/>
</dbReference>
<dbReference type="EMBL" id="AXCN02000962">
    <property type="status" value="NOT_ANNOTATED_CDS"/>
    <property type="molecule type" value="Genomic_DNA"/>
</dbReference>
<dbReference type="VEuPathDB" id="VectorBase:AFAF011987"/>
<dbReference type="GO" id="GO:0071037">
    <property type="term" value="P:nuclear polyadenylation-dependent snRNA catabolic process"/>
    <property type="evidence" value="ECO:0007669"/>
    <property type="project" value="TreeGrafter"/>
</dbReference>
<keyword evidence="5" id="KW-0862">Zinc</keyword>
<evidence type="ECO:0000256" key="3">
    <source>
        <dbReference type="ARBA" id="ARBA00022737"/>
    </source>
</evidence>
<dbReference type="STRING" id="69004.A0A182QKC1"/>
<protein>
    <recommendedName>
        <fullName evidence="7">Zinc finger CCHC domain-containing protein 7</fullName>
    </recommendedName>
    <alternativeName>
        <fullName evidence="8">TRAMP-like complex RNA-binding factor ZCCHC7</fullName>
    </alternativeName>
</protein>
<keyword evidence="4 9" id="KW-0863">Zinc-finger</keyword>
<evidence type="ECO:0000256" key="9">
    <source>
        <dbReference type="PROSITE-ProRule" id="PRU00047"/>
    </source>
</evidence>
<feature type="compositionally biased region" description="Polar residues" evidence="11">
    <location>
        <begin position="82"/>
        <end position="115"/>
    </location>
</feature>
<feature type="compositionally biased region" description="Basic and acidic residues" evidence="11">
    <location>
        <begin position="483"/>
        <end position="492"/>
    </location>
</feature>
<dbReference type="GO" id="GO:0071036">
    <property type="term" value="P:nuclear polyadenylation-dependent snoRNA catabolic process"/>
    <property type="evidence" value="ECO:0007669"/>
    <property type="project" value="TreeGrafter"/>
</dbReference>
<feature type="compositionally biased region" description="Low complexity" evidence="11">
    <location>
        <begin position="437"/>
        <end position="448"/>
    </location>
</feature>
<feature type="region of interest" description="Disordered" evidence="11">
    <location>
        <begin position="75"/>
        <end position="116"/>
    </location>
</feature>
<dbReference type="GO" id="GO:0071039">
    <property type="term" value="P:nuclear polyadenylation-dependent CUT catabolic process"/>
    <property type="evidence" value="ECO:0007669"/>
    <property type="project" value="TreeGrafter"/>
</dbReference>
<dbReference type="GO" id="GO:0003723">
    <property type="term" value="F:RNA binding"/>
    <property type="evidence" value="ECO:0007669"/>
    <property type="project" value="TreeGrafter"/>
</dbReference>
<dbReference type="GO" id="GO:0071035">
    <property type="term" value="P:nuclear polyadenylation-dependent rRNA catabolic process"/>
    <property type="evidence" value="ECO:0007669"/>
    <property type="project" value="TreeGrafter"/>
</dbReference>
<evidence type="ECO:0000256" key="5">
    <source>
        <dbReference type="ARBA" id="ARBA00022833"/>
    </source>
</evidence>
<dbReference type="PANTHER" id="PTHR46543">
    <property type="entry name" value="ZINC FINGER CCHC DOMAIN-CONTAINING PROTEIN 7"/>
    <property type="match status" value="1"/>
</dbReference>
<feature type="compositionally biased region" description="Polar residues" evidence="11">
    <location>
        <begin position="449"/>
        <end position="459"/>
    </location>
</feature>
<dbReference type="InterPro" id="IPR051644">
    <property type="entry name" value="TRAMP_AT-DNA-binding"/>
</dbReference>
<name>A0A182QKC1_9DIPT</name>
<evidence type="ECO:0000256" key="8">
    <source>
        <dbReference type="ARBA" id="ARBA00043023"/>
    </source>
</evidence>
<reference evidence="13" key="2">
    <citation type="submission" date="2020-05" db="UniProtKB">
        <authorList>
            <consortium name="EnsemblMetazoa"/>
        </authorList>
    </citation>
    <scope>IDENTIFICATION</scope>
    <source>
        <strain evidence="13">FAR1</strain>
    </source>
</reference>